<dbReference type="Gene3D" id="3.40.430.10">
    <property type="entry name" value="Dihydrofolate Reductase, subunit A"/>
    <property type="match status" value="1"/>
</dbReference>
<evidence type="ECO:0000313" key="3">
    <source>
        <dbReference type="Proteomes" id="UP000603641"/>
    </source>
</evidence>
<dbReference type="SUPFAM" id="SSF53597">
    <property type="entry name" value="Dihydrofolate reductase-like"/>
    <property type="match status" value="1"/>
</dbReference>
<sequence length="177" mass="20040">MKSKRKVILYIASSVDGFIAKKNGDIDWLSVVERPGEDYGYESFINTVDTVIMGRKTYDKVLSFGIEFPHKNKDCYVISRTKTGNDENVTFFGGDVSNLIQELKNKEGKNIFIDGGSEVVRELKSRNLIDEYVISYIPIMLGNGISLFQETKIDTKLELVDSKTFESGLVQVIYRTV</sequence>
<keyword evidence="3" id="KW-1185">Reference proteome</keyword>
<dbReference type="Pfam" id="PF01872">
    <property type="entry name" value="RibD_C"/>
    <property type="match status" value="1"/>
</dbReference>
<reference evidence="2 3" key="1">
    <citation type="submission" date="2020-08" db="EMBL/GenBank/DDBJ databases">
        <title>A Genomic Blueprint of the Chicken Gut Microbiome.</title>
        <authorList>
            <person name="Gilroy R."/>
            <person name="Ravi A."/>
            <person name="Getino M."/>
            <person name="Pursley I."/>
            <person name="Horton D.L."/>
            <person name="Alikhan N.-F."/>
            <person name="Baker D."/>
            <person name="Gharbi K."/>
            <person name="Hall N."/>
            <person name="Watson M."/>
            <person name="Adriaenssens E.M."/>
            <person name="Foster-Nyarko E."/>
            <person name="Jarju S."/>
            <person name="Secka A."/>
            <person name="Antonio M."/>
            <person name="Oren A."/>
            <person name="Chaudhuri R."/>
            <person name="La Ragione R.M."/>
            <person name="Hildebrand F."/>
            <person name="Pallen M.J."/>
        </authorList>
    </citation>
    <scope>NUCLEOTIDE SEQUENCE [LARGE SCALE GENOMIC DNA]</scope>
    <source>
        <strain evidence="2 3">Sa2CUA10</strain>
    </source>
</reference>
<feature type="domain" description="Bacterial bifunctional deaminase-reductase C-terminal" evidence="1">
    <location>
        <begin position="5"/>
        <end position="170"/>
    </location>
</feature>
<dbReference type="PANTHER" id="PTHR38011:SF11">
    <property type="entry name" value="2,5-DIAMINO-6-RIBOSYLAMINO-4(3H)-PYRIMIDINONE 5'-PHOSPHATE REDUCTASE"/>
    <property type="match status" value="1"/>
</dbReference>
<dbReference type="InterPro" id="IPR050765">
    <property type="entry name" value="Riboflavin_Biosynth_HTPR"/>
</dbReference>
<dbReference type="InterPro" id="IPR002734">
    <property type="entry name" value="RibDG_C"/>
</dbReference>
<name>A0ABR8SKI2_9BACL</name>
<dbReference type="PANTHER" id="PTHR38011">
    <property type="entry name" value="DIHYDROFOLATE REDUCTASE FAMILY PROTEIN (AFU_ORTHOLOGUE AFUA_8G06820)"/>
    <property type="match status" value="1"/>
</dbReference>
<protein>
    <submittedName>
        <fullName evidence="2">Dihydrofolate reductase</fullName>
    </submittedName>
</protein>
<accession>A0ABR8SKI2</accession>
<organism evidence="2 3">
    <name type="scientific">Fictibacillus norfolkensis</name>
    <dbReference type="NCBI Taxonomy" id="2762233"/>
    <lineage>
        <taxon>Bacteria</taxon>
        <taxon>Bacillati</taxon>
        <taxon>Bacillota</taxon>
        <taxon>Bacilli</taxon>
        <taxon>Bacillales</taxon>
        <taxon>Fictibacillaceae</taxon>
        <taxon>Fictibacillus</taxon>
    </lineage>
</organism>
<dbReference type="InterPro" id="IPR024072">
    <property type="entry name" value="DHFR-like_dom_sf"/>
</dbReference>
<evidence type="ECO:0000259" key="1">
    <source>
        <dbReference type="Pfam" id="PF01872"/>
    </source>
</evidence>
<evidence type="ECO:0000313" key="2">
    <source>
        <dbReference type="EMBL" id="MBD7963960.1"/>
    </source>
</evidence>
<comment type="caution">
    <text evidence="2">The sequence shown here is derived from an EMBL/GenBank/DDBJ whole genome shotgun (WGS) entry which is preliminary data.</text>
</comment>
<proteinExistence type="predicted"/>
<dbReference type="RefSeq" id="WP_191753349.1">
    <property type="nucleotide sequence ID" value="NZ_JACSQM010000003.1"/>
</dbReference>
<dbReference type="Proteomes" id="UP000603641">
    <property type="component" value="Unassembled WGS sequence"/>
</dbReference>
<gene>
    <name evidence="2" type="ORF">H9648_07830</name>
</gene>
<dbReference type="EMBL" id="JACSQM010000003">
    <property type="protein sequence ID" value="MBD7963960.1"/>
    <property type="molecule type" value="Genomic_DNA"/>
</dbReference>